<protein>
    <submittedName>
        <fullName evidence="2">Uncharacterized protein</fullName>
    </submittedName>
</protein>
<dbReference type="Proteomes" id="UP001150941">
    <property type="component" value="Unassembled WGS sequence"/>
</dbReference>
<dbReference type="GeneID" id="83202279"/>
<sequence length="160" mass="17623">MLKQVHLAGAQIEWMSIFSGSAQIPAPQLAIDGPIPAAHTAYSRRIRRLSSEEVVQHLFYAQRAKSFWSRTIREGRCGAMRCKKPLFRPTSSLLSSAFSVSVISFFTSPSSGLGALGSEISSQKLWPRYRRPPSPLSRALPMSYGANEPGCINRRKSKGA</sequence>
<reference evidence="2" key="2">
    <citation type="journal article" date="2023" name="IMA Fungus">
        <title>Comparative genomic study of the Penicillium genus elucidates a diverse pangenome and 15 lateral gene transfer events.</title>
        <authorList>
            <person name="Petersen C."/>
            <person name="Sorensen T."/>
            <person name="Nielsen M.R."/>
            <person name="Sondergaard T.E."/>
            <person name="Sorensen J.L."/>
            <person name="Fitzpatrick D.A."/>
            <person name="Frisvad J.C."/>
            <person name="Nielsen K.L."/>
        </authorList>
    </citation>
    <scope>NUCLEOTIDE SEQUENCE</scope>
    <source>
        <strain evidence="2">IBT 19713</strain>
    </source>
</reference>
<evidence type="ECO:0000313" key="3">
    <source>
        <dbReference type="Proteomes" id="UP001150941"/>
    </source>
</evidence>
<dbReference type="RefSeq" id="XP_058330716.1">
    <property type="nucleotide sequence ID" value="XM_058474976.1"/>
</dbReference>
<accession>A0A9W9NZR8</accession>
<name>A0A9W9NZR8_9EURO</name>
<proteinExistence type="predicted"/>
<comment type="caution">
    <text evidence="2">The sequence shown here is derived from an EMBL/GenBank/DDBJ whole genome shotgun (WGS) entry which is preliminary data.</text>
</comment>
<dbReference type="AlphaFoldDB" id="A0A9W9NZR8"/>
<keyword evidence="3" id="KW-1185">Reference proteome</keyword>
<feature type="region of interest" description="Disordered" evidence="1">
    <location>
        <begin position="137"/>
        <end position="160"/>
    </location>
</feature>
<gene>
    <name evidence="2" type="ORF">N7468_005680</name>
</gene>
<dbReference type="EMBL" id="JAPQKS010000004">
    <property type="protein sequence ID" value="KAJ5232724.1"/>
    <property type="molecule type" value="Genomic_DNA"/>
</dbReference>
<evidence type="ECO:0000256" key="1">
    <source>
        <dbReference type="SAM" id="MobiDB-lite"/>
    </source>
</evidence>
<evidence type="ECO:0000313" key="2">
    <source>
        <dbReference type="EMBL" id="KAJ5232724.1"/>
    </source>
</evidence>
<reference evidence="2" key="1">
    <citation type="submission" date="2022-11" db="EMBL/GenBank/DDBJ databases">
        <authorList>
            <person name="Petersen C."/>
        </authorList>
    </citation>
    <scope>NUCLEOTIDE SEQUENCE</scope>
    <source>
        <strain evidence="2">IBT 19713</strain>
    </source>
</reference>
<organism evidence="2 3">
    <name type="scientific">Penicillium chermesinum</name>
    <dbReference type="NCBI Taxonomy" id="63820"/>
    <lineage>
        <taxon>Eukaryota</taxon>
        <taxon>Fungi</taxon>
        <taxon>Dikarya</taxon>
        <taxon>Ascomycota</taxon>
        <taxon>Pezizomycotina</taxon>
        <taxon>Eurotiomycetes</taxon>
        <taxon>Eurotiomycetidae</taxon>
        <taxon>Eurotiales</taxon>
        <taxon>Aspergillaceae</taxon>
        <taxon>Penicillium</taxon>
    </lineage>
</organism>